<dbReference type="PANTHER" id="PTHR47691:SF3">
    <property type="entry name" value="HTH-TYPE TRANSCRIPTIONAL REGULATOR RV0890C-RELATED"/>
    <property type="match status" value="1"/>
</dbReference>
<dbReference type="SUPFAM" id="SSF52540">
    <property type="entry name" value="P-loop containing nucleoside triphosphate hydrolases"/>
    <property type="match status" value="1"/>
</dbReference>
<organism evidence="2 3">
    <name type="scientific">Streptomyces coryli</name>
    <dbReference type="NCBI Taxonomy" id="1128680"/>
    <lineage>
        <taxon>Bacteria</taxon>
        <taxon>Bacillati</taxon>
        <taxon>Actinomycetota</taxon>
        <taxon>Actinomycetes</taxon>
        <taxon>Kitasatosporales</taxon>
        <taxon>Streptomycetaceae</taxon>
        <taxon>Streptomyces</taxon>
    </lineage>
</organism>
<keyword evidence="3" id="KW-1185">Reference proteome</keyword>
<reference evidence="2 3" key="1">
    <citation type="submission" date="2020-02" db="EMBL/GenBank/DDBJ databases">
        <title>Whole-genome analyses of novel actinobacteria.</title>
        <authorList>
            <person name="Sahin N."/>
        </authorList>
    </citation>
    <scope>NUCLEOTIDE SEQUENCE [LARGE SCALE GENOMIC DNA]</scope>
    <source>
        <strain evidence="2 3">A7024</strain>
    </source>
</reference>
<dbReference type="RefSeq" id="WP_165242136.1">
    <property type="nucleotide sequence ID" value="NZ_JAAKZV010000195.1"/>
</dbReference>
<dbReference type="Gene3D" id="3.40.50.300">
    <property type="entry name" value="P-loop containing nucleotide triphosphate hydrolases"/>
    <property type="match status" value="1"/>
</dbReference>
<dbReference type="InterPro" id="IPR027417">
    <property type="entry name" value="P-loop_NTPase"/>
</dbReference>
<dbReference type="SMART" id="SM00382">
    <property type="entry name" value="AAA"/>
    <property type="match status" value="1"/>
</dbReference>
<proteinExistence type="predicted"/>
<dbReference type="InterPro" id="IPR003959">
    <property type="entry name" value="ATPase_AAA_core"/>
</dbReference>
<dbReference type="GO" id="GO:0016887">
    <property type="term" value="F:ATP hydrolysis activity"/>
    <property type="evidence" value="ECO:0007669"/>
    <property type="project" value="InterPro"/>
</dbReference>
<evidence type="ECO:0000313" key="2">
    <source>
        <dbReference type="EMBL" id="NGN68310.1"/>
    </source>
</evidence>
<dbReference type="AlphaFoldDB" id="A0A6G4U9B2"/>
<dbReference type="Pfam" id="PF00004">
    <property type="entry name" value="AAA"/>
    <property type="match status" value="1"/>
</dbReference>
<feature type="domain" description="AAA+ ATPase" evidence="1">
    <location>
        <begin position="18"/>
        <end position="147"/>
    </location>
</feature>
<dbReference type="Proteomes" id="UP000481583">
    <property type="component" value="Unassembled WGS sequence"/>
</dbReference>
<dbReference type="EMBL" id="JAAKZV010000195">
    <property type="protein sequence ID" value="NGN68310.1"/>
    <property type="molecule type" value="Genomic_DNA"/>
</dbReference>
<protein>
    <submittedName>
        <fullName evidence="2">AAA family ATPase</fullName>
    </submittedName>
</protein>
<dbReference type="GO" id="GO:0005524">
    <property type="term" value="F:ATP binding"/>
    <property type="evidence" value="ECO:0007669"/>
    <property type="project" value="InterPro"/>
</dbReference>
<comment type="caution">
    <text evidence="2">The sequence shown here is derived from an EMBL/GenBank/DDBJ whole genome shotgun (WGS) entry which is preliminary data.</text>
</comment>
<name>A0A6G4U9B2_9ACTN</name>
<accession>A0A6G4U9B2</accession>
<dbReference type="PANTHER" id="PTHR47691">
    <property type="entry name" value="REGULATOR-RELATED"/>
    <property type="match status" value="1"/>
</dbReference>
<dbReference type="InterPro" id="IPR003593">
    <property type="entry name" value="AAA+_ATPase"/>
</dbReference>
<sequence length="328" mass="35441">MLVSRKKECAHLVRLLRAGPQVLVVGPAGCGKSAVAAAAAQDMGGAVVRADLSQVADPAGLVHAVNRVLGPLGRDAHRPDVLIAEDCERLTPGCTDALTAVTVERHGLRVVATSRRRLPGMLTMQLDPLPPAAAAAFFARAAERHGAPVAATEAARTAVDEVCTLLDGRPLALNIAAAQLRRHPLPELPRRLLADHAACLDLADDRTGPAPPPPHHRSLRRAITVSHRLCSRSERRLWARLSVFPREFTVPAAWRVCADERLTGAVLLQALRGLQRDSVVEPVPDGVPGTRYRLPPLERAYGADRLARTDEESELRRRCKEWSVTARS</sequence>
<evidence type="ECO:0000259" key="1">
    <source>
        <dbReference type="SMART" id="SM00382"/>
    </source>
</evidence>
<evidence type="ECO:0000313" key="3">
    <source>
        <dbReference type="Proteomes" id="UP000481583"/>
    </source>
</evidence>
<gene>
    <name evidence="2" type="ORF">G5C51_30980</name>
</gene>